<protein>
    <recommendedName>
        <fullName evidence="4">Outer membrane protein beta-barrel domain-containing protein</fullName>
    </recommendedName>
</protein>
<reference evidence="2 3" key="1">
    <citation type="submission" date="2006-04" db="EMBL/GenBank/DDBJ databases">
        <authorList>
            <person name="Nierman W.C."/>
        </authorList>
    </citation>
    <scope>NUCLEOTIDE SEQUENCE [LARGE SCALE GENOMIC DNA]</scope>
    <source>
        <strain evidence="2 3">DW4/3-1</strain>
    </source>
</reference>
<keyword evidence="1" id="KW-0732">Signal</keyword>
<dbReference type="EMBL" id="AAMD01000020">
    <property type="protein sequence ID" value="EAU68223.1"/>
    <property type="molecule type" value="Genomic_DNA"/>
</dbReference>
<comment type="caution">
    <text evidence="2">The sequence shown here is derived from an EMBL/GenBank/DDBJ whole genome shotgun (WGS) entry which is preliminary data.</text>
</comment>
<organism evidence="2 3">
    <name type="scientific">Stigmatella aurantiaca (strain DW4/3-1)</name>
    <dbReference type="NCBI Taxonomy" id="378806"/>
    <lineage>
        <taxon>Bacteria</taxon>
        <taxon>Pseudomonadati</taxon>
        <taxon>Myxococcota</taxon>
        <taxon>Myxococcia</taxon>
        <taxon>Myxococcales</taxon>
        <taxon>Cystobacterineae</taxon>
        <taxon>Archangiaceae</taxon>
        <taxon>Stigmatella</taxon>
    </lineage>
</organism>
<accession>Q098Q8</accession>
<dbReference type="Proteomes" id="UP000032702">
    <property type="component" value="Unassembled WGS sequence"/>
</dbReference>
<evidence type="ECO:0000256" key="1">
    <source>
        <dbReference type="SAM" id="SignalP"/>
    </source>
</evidence>
<evidence type="ECO:0000313" key="3">
    <source>
        <dbReference type="Proteomes" id="UP000032702"/>
    </source>
</evidence>
<evidence type="ECO:0008006" key="4">
    <source>
        <dbReference type="Google" id="ProtNLM"/>
    </source>
</evidence>
<dbReference type="PATRIC" id="fig|378806.16.peg.7507"/>
<dbReference type="AlphaFoldDB" id="Q098Q8"/>
<feature type="chain" id="PRO_5004167269" description="Outer membrane protein beta-barrel domain-containing protein" evidence="1">
    <location>
        <begin position="28"/>
        <end position="233"/>
    </location>
</feature>
<evidence type="ECO:0000313" key="2">
    <source>
        <dbReference type="EMBL" id="EAU68223.1"/>
    </source>
</evidence>
<sequence>MRGPSSRGPVKRLVPVVLLGCVLAASAAPAQEASSYGRAQGWSALAADTVGVGNTAIVGQAGWPGLSLAVLRGTWPDLDLGGRFSFNYGQEGLVEIVEPGLKFQGYARLKLLQLDQVALAATFQPGLFFYFHEGSDDVGLTLPAALVVGIPVGSALMVNVGLEVPFHVYFGEDGGAVVPVLVGGGLEYFIDRNLAVTANVRMGPSLVPGSGRGLGGESAYFTLETLLGVAVRL</sequence>
<name>Q098Q8_STIAD</name>
<gene>
    <name evidence="2" type="ORF">STIAU_7737</name>
</gene>
<feature type="signal peptide" evidence="1">
    <location>
        <begin position="1"/>
        <end position="27"/>
    </location>
</feature>
<proteinExistence type="predicted"/>